<organism evidence="11 14">
    <name type="scientific">Rotaria magnacalcarata</name>
    <dbReference type="NCBI Taxonomy" id="392030"/>
    <lineage>
        <taxon>Eukaryota</taxon>
        <taxon>Metazoa</taxon>
        <taxon>Spiralia</taxon>
        <taxon>Gnathifera</taxon>
        <taxon>Rotifera</taxon>
        <taxon>Eurotatoria</taxon>
        <taxon>Bdelloidea</taxon>
        <taxon>Philodinida</taxon>
        <taxon>Philodinidae</taxon>
        <taxon>Rotaria</taxon>
    </lineage>
</organism>
<evidence type="ECO:0000256" key="4">
    <source>
        <dbReference type="ARBA" id="ARBA00022491"/>
    </source>
</evidence>
<keyword evidence="5 9" id="KW-0805">Transcription regulation</keyword>
<feature type="non-terminal residue" evidence="11">
    <location>
        <position position="1"/>
    </location>
</feature>
<comment type="caution">
    <text evidence="11">The sequence shown here is derived from an EMBL/GenBank/DDBJ whole genome shotgun (WGS) entry which is preliminary data.</text>
</comment>
<keyword evidence="8 9" id="KW-0539">Nucleus</keyword>
<dbReference type="PANTHER" id="PTHR48249:SF3">
    <property type="entry name" value="MEDIATOR OF RNA POLYMERASE II TRANSCRIPTION SUBUNIT 13"/>
    <property type="match status" value="1"/>
</dbReference>
<dbReference type="EMBL" id="CAJOBH010133886">
    <property type="protein sequence ID" value="CAF4772179.1"/>
    <property type="molecule type" value="Genomic_DNA"/>
</dbReference>
<dbReference type="GO" id="GO:0016592">
    <property type="term" value="C:mediator complex"/>
    <property type="evidence" value="ECO:0007669"/>
    <property type="project" value="InterPro"/>
</dbReference>
<evidence type="ECO:0000256" key="7">
    <source>
        <dbReference type="ARBA" id="ARBA00023163"/>
    </source>
</evidence>
<dbReference type="EMBL" id="CAJOBJ010188015">
    <property type="protein sequence ID" value="CAF4943220.1"/>
    <property type="molecule type" value="Genomic_DNA"/>
</dbReference>
<dbReference type="AlphaFoldDB" id="A0A8S2VZZ1"/>
<dbReference type="Pfam" id="PF06333">
    <property type="entry name" value="Med13_C"/>
    <property type="match status" value="1"/>
</dbReference>
<proteinExistence type="inferred from homology"/>
<dbReference type="Proteomes" id="UP000681720">
    <property type="component" value="Unassembled WGS sequence"/>
</dbReference>
<dbReference type="GO" id="GO:0003713">
    <property type="term" value="F:transcription coactivator activity"/>
    <property type="evidence" value="ECO:0007669"/>
    <property type="project" value="TreeGrafter"/>
</dbReference>
<evidence type="ECO:0000256" key="5">
    <source>
        <dbReference type="ARBA" id="ARBA00023015"/>
    </source>
</evidence>
<comment type="similarity">
    <text evidence="2 9">Belongs to the Mediator complex subunit 13 family.</text>
</comment>
<evidence type="ECO:0000259" key="10">
    <source>
        <dbReference type="Pfam" id="PF06333"/>
    </source>
</evidence>
<feature type="domain" description="Mediator complex subunit Med13 C-terminal" evidence="10">
    <location>
        <begin position="2"/>
        <end position="58"/>
    </location>
</feature>
<evidence type="ECO:0000313" key="12">
    <source>
        <dbReference type="EMBL" id="CAF4772179.1"/>
    </source>
</evidence>
<comment type="subunit">
    <text evidence="9">Component of the Mediator complex.</text>
</comment>
<dbReference type="GO" id="GO:0045944">
    <property type="term" value="P:positive regulation of transcription by RNA polymerase II"/>
    <property type="evidence" value="ECO:0007669"/>
    <property type="project" value="TreeGrafter"/>
</dbReference>
<evidence type="ECO:0000256" key="8">
    <source>
        <dbReference type="ARBA" id="ARBA00023242"/>
    </source>
</evidence>
<accession>A0A8S2VZZ1</accession>
<feature type="non-terminal residue" evidence="11">
    <location>
        <position position="61"/>
    </location>
</feature>
<comment type="function">
    <text evidence="9">Component of the Mediator complex, a coactivator involved in regulated transcription of nearly all RNA polymerase II-dependent genes. Mediator functions as a bridge to convey information from gene-specific regulatory proteins to the basal RNA polymerase II transcription machinery. Mediator is recruited to promoters by direct interactions with regulatory proteins and serves as a scaffold for the assembly of a functional preinitiation complex with RNA polymerase II and the general transcription factors.</text>
</comment>
<dbReference type="Proteomes" id="UP000681967">
    <property type="component" value="Unassembled WGS sequence"/>
</dbReference>
<keyword evidence="6 9" id="KW-0010">Activator</keyword>
<keyword evidence="4 9" id="KW-0678">Repressor</keyword>
<evidence type="ECO:0000256" key="2">
    <source>
        <dbReference type="ARBA" id="ARBA00009354"/>
    </source>
</evidence>
<dbReference type="InterPro" id="IPR051139">
    <property type="entry name" value="Mediator_complx_sub13"/>
</dbReference>
<evidence type="ECO:0000256" key="3">
    <source>
        <dbReference type="ARBA" id="ARBA00019618"/>
    </source>
</evidence>
<evidence type="ECO:0000313" key="11">
    <source>
        <dbReference type="EMBL" id="CAF4399873.1"/>
    </source>
</evidence>
<comment type="subcellular location">
    <subcellularLocation>
        <location evidence="1 9">Nucleus</location>
    </subcellularLocation>
</comment>
<reference evidence="11" key="1">
    <citation type="submission" date="2021-02" db="EMBL/GenBank/DDBJ databases">
        <authorList>
            <person name="Nowell W R."/>
        </authorList>
    </citation>
    <scope>NUCLEOTIDE SEQUENCE</scope>
</reference>
<evidence type="ECO:0000256" key="6">
    <source>
        <dbReference type="ARBA" id="ARBA00023159"/>
    </source>
</evidence>
<dbReference type="EMBL" id="CAJOBH010055527">
    <property type="protein sequence ID" value="CAF4399873.1"/>
    <property type="molecule type" value="Genomic_DNA"/>
</dbReference>
<dbReference type="InterPro" id="IPR009401">
    <property type="entry name" value="Med13_C"/>
</dbReference>
<protein>
    <recommendedName>
        <fullName evidence="3 9">Mediator of RNA polymerase II transcription subunit 13</fullName>
    </recommendedName>
</protein>
<keyword evidence="7 9" id="KW-0804">Transcription</keyword>
<dbReference type="PANTHER" id="PTHR48249">
    <property type="entry name" value="MEDIATOR OF RNA POLYMERASE II TRANSCRIPTION SUBUNIT 13"/>
    <property type="match status" value="1"/>
</dbReference>
<name>A0A8S2VZZ1_9BILA</name>
<sequence>RKVQHARRIGLQKLWDFIMRVVTSTTMPWRIVIGRLGRLGHGELKSWGIILSKKNLVRCAT</sequence>
<gene>
    <name evidence="11" type="ORF">BYL167_LOCUS31500</name>
    <name evidence="12" type="ORF">BYL167_LOCUS46958</name>
    <name evidence="13" type="ORF">GIL414_LOCUS53934</name>
</gene>
<evidence type="ECO:0000256" key="1">
    <source>
        <dbReference type="ARBA" id="ARBA00004123"/>
    </source>
</evidence>
<evidence type="ECO:0000256" key="9">
    <source>
        <dbReference type="RuleBase" id="RU364134"/>
    </source>
</evidence>
<evidence type="ECO:0000313" key="13">
    <source>
        <dbReference type="EMBL" id="CAF4943220.1"/>
    </source>
</evidence>
<evidence type="ECO:0000313" key="14">
    <source>
        <dbReference type="Proteomes" id="UP000681967"/>
    </source>
</evidence>